<keyword evidence="8" id="KW-1185">Reference proteome</keyword>
<evidence type="ECO:0000256" key="2">
    <source>
        <dbReference type="ARBA" id="ARBA00009034"/>
    </source>
</evidence>
<dbReference type="PANTHER" id="PTHR33893:SF9">
    <property type="entry name" value="INSULIN RELATED-RELATED"/>
    <property type="match status" value="1"/>
</dbReference>
<name>Q9TZF3_CAEEL</name>
<evidence type="ECO:0000313" key="8">
    <source>
        <dbReference type="Proteomes" id="UP000001940"/>
    </source>
</evidence>
<keyword evidence="10" id="KW-1267">Proteomics identification</keyword>
<evidence type="ECO:0000313" key="9">
    <source>
        <dbReference type="WormBase" id="T10D4.4"/>
    </source>
</evidence>
<evidence type="ECO:0000256" key="5">
    <source>
        <dbReference type="ARBA" id="ARBA00023157"/>
    </source>
</evidence>
<dbReference type="WormBase" id="T10D4.4">
    <property type="protein sequence ID" value="CE20044"/>
    <property type="gene ID" value="WBGene00002114"/>
    <property type="gene designation" value="ins-31"/>
</dbReference>
<dbReference type="Proteomes" id="UP000001940">
    <property type="component" value="Chromosome II"/>
</dbReference>
<feature type="chain" id="PRO_5004334039" evidence="6">
    <location>
        <begin position="17"/>
        <end position="218"/>
    </location>
</feature>
<comment type="subcellular location">
    <subcellularLocation>
        <location evidence="1">Secreted</location>
    </subcellularLocation>
</comment>
<gene>
    <name evidence="7 9" type="primary">ins-31</name>
    <name evidence="7" type="ORF">CELE_T10D4.4</name>
    <name evidence="9" type="ORF">T10D4.4</name>
</gene>
<dbReference type="GeneID" id="173660"/>
<dbReference type="PeptideAtlas" id="Q9TZF3"/>
<comment type="similarity">
    <text evidence="2">Belongs to the insulin family.</text>
</comment>
<evidence type="ECO:0000256" key="4">
    <source>
        <dbReference type="ARBA" id="ARBA00022729"/>
    </source>
</evidence>
<dbReference type="Bgee" id="WBGene00002114">
    <property type="expression patterns" value="Expressed in adult organism and 1 other cell type or tissue"/>
</dbReference>
<evidence type="ECO:0000313" key="7">
    <source>
        <dbReference type="EMBL" id="CCD73597.1"/>
    </source>
</evidence>
<protein>
    <submittedName>
        <fullName evidence="7">INSulin related</fullName>
    </submittedName>
</protein>
<dbReference type="PaxDb" id="6239-T10D4.4"/>
<dbReference type="KEGG" id="cel:CELE_T10D4.4"/>
<dbReference type="SUPFAM" id="SSF56994">
    <property type="entry name" value="Insulin-like"/>
    <property type="match status" value="3"/>
</dbReference>
<dbReference type="InterPro" id="IPR036438">
    <property type="entry name" value="Insulin-like_sf"/>
</dbReference>
<proteinExistence type="evidence at protein level"/>
<dbReference type="InterPro" id="IPR003235">
    <property type="entry name" value="Nem_insulin-like_b-type"/>
</dbReference>
<dbReference type="UCSC" id="T10D4.4">
    <property type="organism name" value="c. elegans"/>
</dbReference>
<dbReference type="PIR" id="T33545">
    <property type="entry name" value="T33545"/>
</dbReference>
<dbReference type="GO" id="GO:0005179">
    <property type="term" value="F:hormone activity"/>
    <property type="evidence" value="ECO:0007669"/>
    <property type="project" value="InterPro"/>
</dbReference>
<dbReference type="Gene3D" id="1.10.100.10">
    <property type="entry name" value="Insulin-like"/>
    <property type="match status" value="3"/>
</dbReference>
<dbReference type="STRING" id="6239.T10D4.4.1"/>
<dbReference type="InterPro" id="IPR052335">
    <property type="entry name" value="Insulin-like_regulatory"/>
</dbReference>
<dbReference type="HOGENOM" id="CLU_1267911_0_0_1"/>
<evidence type="ECO:0000256" key="3">
    <source>
        <dbReference type="ARBA" id="ARBA00022525"/>
    </source>
</evidence>
<dbReference type="CTD" id="173660"/>
<evidence type="ECO:0000256" key="6">
    <source>
        <dbReference type="SAM" id="SignalP"/>
    </source>
</evidence>
<dbReference type="RefSeq" id="NP_494454.1">
    <property type="nucleotide sequence ID" value="NM_062053.3"/>
</dbReference>
<sequence>MKMPLILLLLVAAASAFVHHFDHSMFARPEKTCGGLLIRRVDRICPNLNYTYKIEWELMDNCCEVVCEDQWIKETFCRAPRFNFFGPSFKALERSCGPKLFTRVKTVCGEDINVDNKVKISDHCCTPEGGCTDDWIKENVCKQTRFNFFRQFLDSPQRSCGPQLFKRVNTLCNENINVENNVSVSKSCCESAAGCTDDWIKKNVCTQHKPFVFRPGFY</sequence>
<dbReference type="InParanoid" id="Q9TZF3"/>
<feature type="signal peptide" evidence="6">
    <location>
        <begin position="1"/>
        <end position="16"/>
    </location>
</feature>
<keyword evidence="4 6" id="KW-0732">Signal</keyword>
<accession>Q9TZF3</accession>
<dbReference type="AGR" id="WB:WBGene00002114"/>
<reference evidence="7 8" key="1">
    <citation type="journal article" date="1998" name="Science">
        <title>Genome sequence of the nematode C. elegans: a platform for investigating biology.</title>
        <authorList>
            <consortium name="The C. elegans sequencing consortium"/>
            <person name="Sulson J.E."/>
            <person name="Waterston R."/>
        </authorList>
    </citation>
    <scope>NUCLEOTIDE SEQUENCE [LARGE SCALE GENOMIC DNA]</scope>
    <source>
        <strain evidence="7 8">Bristol N2</strain>
    </source>
</reference>
<dbReference type="PANTHER" id="PTHR33893">
    <property type="entry name" value="INSULIN RELATED-RELATED-RELATED"/>
    <property type="match status" value="1"/>
</dbReference>
<keyword evidence="5" id="KW-1015">Disulfide bond</keyword>
<dbReference type="EMBL" id="BX284602">
    <property type="protein sequence ID" value="CCD73597.1"/>
    <property type="molecule type" value="Genomic_DNA"/>
</dbReference>
<keyword evidence="3" id="KW-0964">Secreted</keyword>
<dbReference type="Pfam" id="PF03488">
    <property type="entry name" value="Ins_beta"/>
    <property type="match status" value="3"/>
</dbReference>
<dbReference type="GO" id="GO:0005576">
    <property type="term" value="C:extracellular region"/>
    <property type="evidence" value="ECO:0007669"/>
    <property type="project" value="UniProtKB-SubCell"/>
</dbReference>
<dbReference type="SMR" id="Q9TZF3"/>
<organism evidence="7 8">
    <name type="scientific">Caenorhabditis elegans</name>
    <dbReference type="NCBI Taxonomy" id="6239"/>
    <lineage>
        <taxon>Eukaryota</taxon>
        <taxon>Metazoa</taxon>
        <taxon>Ecdysozoa</taxon>
        <taxon>Nematoda</taxon>
        <taxon>Chromadorea</taxon>
        <taxon>Rhabditida</taxon>
        <taxon>Rhabditina</taxon>
        <taxon>Rhabditomorpha</taxon>
        <taxon>Rhabditoidea</taxon>
        <taxon>Rhabditidae</taxon>
        <taxon>Peloderinae</taxon>
        <taxon>Caenorhabditis</taxon>
    </lineage>
</organism>
<dbReference type="AlphaFoldDB" id="Q9TZF3"/>
<evidence type="ECO:0000256" key="1">
    <source>
        <dbReference type="ARBA" id="ARBA00004613"/>
    </source>
</evidence>
<evidence type="ECO:0007829" key="10">
    <source>
        <dbReference type="PeptideAtlas" id="Q9TZF3"/>
    </source>
</evidence>